<dbReference type="KEGG" id="acad:UA74_09905"/>
<organism evidence="2 3">
    <name type="scientific">Actinoalloteichus fjordicus</name>
    <dbReference type="NCBI Taxonomy" id="1612552"/>
    <lineage>
        <taxon>Bacteria</taxon>
        <taxon>Bacillati</taxon>
        <taxon>Actinomycetota</taxon>
        <taxon>Actinomycetes</taxon>
        <taxon>Pseudonocardiales</taxon>
        <taxon>Pseudonocardiaceae</taxon>
        <taxon>Actinoalloteichus</taxon>
    </lineage>
</organism>
<evidence type="ECO:0000256" key="1">
    <source>
        <dbReference type="SAM" id="MobiDB-lite"/>
    </source>
</evidence>
<dbReference type="EMBL" id="CP016076">
    <property type="protein sequence ID" value="APU14044.1"/>
    <property type="molecule type" value="Genomic_DNA"/>
</dbReference>
<dbReference type="Proteomes" id="UP000185511">
    <property type="component" value="Chromosome"/>
</dbReference>
<dbReference type="AlphaFoldDB" id="A0AAC9PR90"/>
<dbReference type="RefSeq" id="WP_075739993.1">
    <property type="nucleotide sequence ID" value="NZ_CP016076.1"/>
</dbReference>
<gene>
    <name evidence="2" type="ORF">UA74_09905</name>
</gene>
<name>A0AAC9PR90_9PSEU</name>
<feature type="region of interest" description="Disordered" evidence="1">
    <location>
        <begin position="198"/>
        <end position="220"/>
    </location>
</feature>
<evidence type="ECO:0000313" key="2">
    <source>
        <dbReference type="EMBL" id="APU14044.1"/>
    </source>
</evidence>
<accession>A0AAC9PR90</accession>
<sequence>MSELAAALAAVQAELPVAEALAEADRLDEILREVAVLAGESRNPLVTEARDRLRHARDTLRRTAGHWGAAGSHLDEYVIDVLGLVPLGSAAPAGPPVDPTTVDRATPPGWPDEPTRVSTQKQARHVLGTREYASRKNGPKGESAFFDVDSAHRLSREAWDRGHPIDKDRTYVREHDFGHPVGVDGYGRFQNRVRSHLDHKGRLHGHPCGPGTSRRPEDLT</sequence>
<evidence type="ECO:0000313" key="3">
    <source>
        <dbReference type="Proteomes" id="UP000185511"/>
    </source>
</evidence>
<proteinExistence type="predicted"/>
<protein>
    <submittedName>
        <fullName evidence="2">Uncharacterized protein</fullName>
    </submittedName>
</protein>
<reference evidence="3" key="1">
    <citation type="submission" date="2016-06" db="EMBL/GenBank/DDBJ databases">
        <title>Complete genome sequence of Actinoalloteichus fjordicus DSM 46855 (=ADI127-17), type strain of the new species Actinoalloteichus fjordicus.</title>
        <authorList>
            <person name="Ruckert C."/>
            <person name="Nouioui I."/>
            <person name="Willmese J."/>
            <person name="van Wezel G."/>
            <person name="Klenk H.-P."/>
            <person name="Kalinowski J."/>
            <person name="Zotchev S.B."/>
        </authorList>
    </citation>
    <scope>NUCLEOTIDE SEQUENCE [LARGE SCALE GENOMIC DNA]</scope>
    <source>
        <strain evidence="3">ADI127-7</strain>
    </source>
</reference>
<keyword evidence="3" id="KW-1185">Reference proteome</keyword>